<dbReference type="EMBL" id="ABJB010712950">
    <property type="status" value="NOT_ANNOTATED_CDS"/>
    <property type="molecule type" value="Genomic_DNA"/>
</dbReference>
<feature type="transmembrane region" description="Helical" evidence="1">
    <location>
        <begin position="260"/>
        <end position="282"/>
    </location>
</feature>
<dbReference type="EMBL" id="ABJB010510283">
    <property type="status" value="NOT_ANNOTATED_CDS"/>
    <property type="molecule type" value="Genomic_DNA"/>
</dbReference>
<dbReference type="PaxDb" id="6945-B7Q8C7"/>
<feature type="transmembrane region" description="Helical" evidence="1">
    <location>
        <begin position="333"/>
        <end position="351"/>
    </location>
</feature>
<proteinExistence type="predicted"/>
<dbReference type="EMBL" id="ABJB010075739">
    <property type="status" value="NOT_ANNOTATED_CDS"/>
    <property type="molecule type" value="Genomic_DNA"/>
</dbReference>
<evidence type="ECO:0000256" key="1">
    <source>
        <dbReference type="SAM" id="Phobius"/>
    </source>
</evidence>
<dbReference type="EMBL" id="ABJB010071304">
    <property type="status" value="NOT_ANNOTATED_CDS"/>
    <property type="molecule type" value="Genomic_DNA"/>
</dbReference>
<name>B7Q8C7_IXOSC</name>
<dbReference type="GO" id="GO:0051453">
    <property type="term" value="P:regulation of intracellular pH"/>
    <property type="evidence" value="ECO:0000318"/>
    <property type="project" value="GO_Central"/>
</dbReference>
<sequence>MFSAFYLRFWILFRYTYNVLLVFLASFKIGRDAIDFLGIDELRLLLQTYMAKLIVRAVVTLVLYPVLCSTGYDLTWKHCLVLVWVNFKGAIALSFNLVRFRPNLSVDFALTEEAVRLGLVFLLQAINTTTLPWLMRNLGLVEMSEADKTNIDMVVEALHTKARTSTSTQRREKNYSGADWKWVQMHTYIENPYDRAVPVQVRVLSVPSFVIEKDLVQRFAGTEVIEKRSSRRISTRILEDTDTTHLGMDMDMLSSSLTQGWFHVLVGSVSIGFMLLLSGLAVYSNYRMTDVVLSLVVTSQGIYVLLFAMEILIVVYTTGTFALSRDAWQHMDVVLFFLVVAEFVLISLVTPSLTEKVYALYLQVSFIVLLLIRSFKALQKRAVLFVWLWDLLDSVLNHKLFYAYDLSCAYITAEDEAIDKVVRFVQSSNLATKIKGSCSKNKLQTLKNVMDIQQKYPNIEVATKTRQCARRCLNKALDALHELHDGGLLDDKQFTMLLEDMTWRIHAVDGMPTNISVGHPALSIMQSIPWLPRNVVQTLLEVRCFPVHSL</sequence>
<dbReference type="EMBL" id="ABJB010081928">
    <property type="status" value="NOT_ANNOTATED_CDS"/>
    <property type="molecule type" value="Genomic_DNA"/>
</dbReference>
<evidence type="ECO:0000313" key="4">
    <source>
        <dbReference type="Proteomes" id="UP000001555"/>
    </source>
</evidence>
<dbReference type="EMBL" id="DS882788">
    <property type="protein sequence ID" value="EEC15099.1"/>
    <property type="molecule type" value="Genomic_DNA"/>
</dbReference>
<evidence type="ECO:0000313" key="3">
    <source>
        <dbReference type="EnsemblMetazoa" id="ISCW011676-PA"/>
    </source>
</evidence>
<feature type="transmembrane region" description="Helical" evidence="1">
    <location>
        <begin position="49"/>
        <end position="67"/>
    </location>
</feature>
<dbReference type="VEuPathDB" id="VectorBase:ISCW011676"/>
<dbReference type="EMBL" id="ABJB010232462">
    <property type="status" value="NOT_ANNOTATED_CDS"/>
    <property type="molecule type" value="Genomic_DNA"/>
</dbReference>
<accession>B7Q8C7</accession>
<dbReference type="EnsemblMetazoa" id="ISCW011676-RA">
    <property type="protein sequence ID" value="ISCW011676-PA"/>
    <property type="gene ID" value="ISCW011676"/>
</dbReference>
<dbReference type="EMBL" id="ABJB010957311">
    <property type="status" value="NOT_ANNOTATED_CDS"/>
    <property type="molecule type" value="Genomic_DNA"/>
</dbReference>
<dbReference type="VEuPathDB" id="VectorBase:ISCI011676"/>
<reference evidence="2 4" key="1">
    <citation type="submission" date="2008-03" db="EMBL/GenBank/DDBJ databases">
        <title>Annotation of Ixodes scapularis.</title>
        <authorList>
            <consortium name="Ixodes scapularis Genome Project Consortium"/>
            <person name="Caler E."/>
            <person name="Hannick L.I."/>
            <person name="Bidwell S."/>
            <person name="Joardar V."/>
            <person name="Thiagarajan M."/>
            <person name="Amedeo P."/>
            <person name="Galinsky K.J."/>
            <person name="Schobel S."/>
            <person name="Inman J."/>
            <person name="Hostetler J."/>
            <person name="Miller J."/>
            <person name="Hammond M."/>
            <person name="Megy K."/>
            <person name="Lawson D."/>
            <person name="Kodira C."/>
            <person name="Sutton G."/>
            <person name="Meyer J."/>
            <person name="Hill C.A."/>
            <person name="Birren B."/>
            <person name="Nene V."/>
            <person name="Collins F."/>
            <person name="Alarcon-Chaidez F."/>
            <person name="Wikel S."/>
            <person name="Strausberg R."/>
        </authorList>
    </citation>
    <scope>NUCLEOTIDE SEQUENCE [LARGE SCALE GENOMIC DNA]</scope>
    <source>
        <strain evidence="4">Wikel</strain>
        <strain evidence="2">Wikel colony</strain>
    </source>
</reference>
<dbReference type="EMBL" id="ABJB010924872">
    <property type="status" value="NOT_ANNOTATED_CDS"/>
    <property type="molecule type" value="Genomic_DNA"/>
</dbReference>
<feature type="transmembrane region" description="Helical" evidence="1">
    <location>
        <begin position="302"/>
        <end position="321"/>
    </location>
</feature>
<dbReference type="GO" id="GO:0098719">
    <property type="term" value="P:sodium ion import across plasma membrane"/>
    <property type="evidence" value="ECO:0000318"/>
    <property type="project" value="GO_Central"/>
</dbReference>
<dbReference type="AlphaFoldDB" id="B7Q8C7"/>
<dbReference type="EMBL" id="ABJB010164647">
    <property type="status" value="NOT_ANNOTATED_CDS"/>
    <property type="molecule type" value="Genomic_DNA"/>
</dbReference>
<evidence type="ECO:0008006" key="5">
    <source>
        <dbReference type="Google" id="ProtNLM"/>
    </source>
</evidence>
<organism>
    <name type="scientific">Ixodes scapularis</name>
    <name type="common">Black-legged tick</name>
    <name type="synonym">Deer tick</name>
    <dbReference type="NCBI Taxonomy" id="6945"/>
    <lineage>
        <taxon>Eukaryota</taxon>
        <taxon>Metazoa</taxon>
        <taxon>Ecdysozoa</taxon>
        <taxon>Arthropoda</taxon>
        <taxon>Chelicerata</taxon>
        <taxon>Arachnida</taxon>
        <taxon>Acari</taxon>
        <taxon>Parasitiformes</taxon>
        <taxon>Ixodida</taxon>
        <taxon>Ixodoidea</taxon>
        <taxon>Ixodidae</taxon>
        <taxon>Ixodinae</taxon>
        <taxon>Ixodes</taxon>
    </lineage>
</organism>
<feature type="transmembrane region" description="Helical" evidence="1">
    <location>
        <begin position="79"/>
        <end position="97"/>
    </location>
</feature>
<keyword evidence="4" id="KW-1185">Reference proteome</keyword>
<keyword evidence="1" id="KW-0812">Transmembrane</keyword>
<dbReference type="STRING" id="6945.B7Q8C7"/>
<dbReference type="OrthoDB" id="441412at2759"/>
<feature type="transmembrane region" description="Helical" evidence="1">
    <location>
        <begin position="12"/>
        <end position="29"/>
    </location>
</feature>
<reference evidence="3" key="2">
    <citation type="submission" date="2020-05" db="UniProtKB">
        <authorList>
            <consortium name="EnsemblMetazoa"/>
        </authorList>
    </citation>
    <scope>IDENTIFICATION</scope>
    <source>
        <strain evidence="3">wikel</strain>
    </source>
</reference>
<dbReference type="EMBL" id="ABJB010567474">
    <property type="status" value="NOT_ANNOTATED_CDS"/>
    <property type="molecule type" value="Genomic_DNA"/>
</dbReference>
<dbReference type="GO" id="GO:0005886">
    <property type="term" value="C:plasma membrane"/>
    <property type="evidence" value="ECO:0000318"/>
    <property type="project" value="GO_Central"/>
</dbReference>
<protein>
    <recommendedName>
        <fullName evidence="5">Ion transport domain-containing protein</fullName>
    </recommendedName>
</protein>
<dbReference type="GO" id="GO:0015386">
    <property type="term" value="F:potassium:proton antiporter activity"/>
    <property type="evidence" value="ECO:0000318"/>
    <property type="project" value="GO_Central"/>
</dbReference>
<dbReference type="VEuPathDB" id="VectorBase:ISCP_026660"/>
<dbReference type="Proteomes" id="UP000001555">
    <property type="component" value="Unassembled WGS sequence"/>
</dbReference>
<keyword evidence="1" id="KW-0472">Membrane</keyword>
<dbReference type="GO" id="GO:0071805">
    <property type="term" value="P:potassium ion transmembrane transport"/>
    <property type="evidence" value="ECO:0000318"/>
    <property type="project" value="GO_Central"/>
</dbReference>
<keyword evidence="1" id="KW-1133">Transmembrane helix</keyword>
<evidence type="ECO:0000313" key="2">
    <source>
        <dbReference type="EMBL" id="EEC15099.1"/>
    </source>
</evidence>
<feature type="transmembrane region" description="Helical" evidence="1">
    <location>
        <begin position="357"/>
        <end position="375"/>
    </location>
</feature>
<dbReference type="InParanoid" id="B7Q8C7"/>
<dbReference type="VEuPathDB" id="VectorBase:ISCP_031240"/>
<dbReference type="GO" id="GO:0015385">
    <property type="term" value="F:sodium:proton antiporter activity"/>
    <property type="evidence" value="ECO:0000318"/>
    <property type="project" value="GO_Central"/>
</dbReference>
<dbReference type="HOGENOM" id="CLU_495482_0_0_1"/>
<gene>
    <name evidence="2" type="ORF">IscW_ISCW011676</name>
</gene>